<dbReference type="InterPro" id="IPR001647">
    <property type="entry name" value="HTH_TetR"/>
</dbReference>
<dbReference type="PRINTS" id="PR00455">
    <property type="entry name" value="HTHTETR"/>
</dbReference>
<dbReference type="InterPro" id="IPR009057">
    <property type="entry name" value="Homeodomain-like_sf"/>
</dbReference>
<dbReference type="GO" id="GO:0000976">
    <property type="term" value="F:transcription cis-regulatory region binding"/>
    <property type="evidence" value="ECO:0007669"/>
    <property type="project" value="TreeGrafter"/>
</dbReference>
<proteinExistence type="predicted"/>
<dbReference type="EMBL" id="WKJJ01000005">
    <property type="protein sequence ID" value="MRV71956.1"/>
    <property type="molecule type" value="Genomic_DNA"/>
</dbReference>
<dbReference type="InterPro" id="IPR036271">
    <property type="entry name" value="Tet_transcr_reg_TetR-rel_C_sf"/>
</dbReference>
<feature type="region of interest" description="Disordered" evidence="5">
    <location>
        <begin position="1"/>
        <end position="32"/>
    </location>
</feature>
<evidence type="ECO:0000256" key="3">
    <source>
        <dbReference type="ARBA" id="ARBA00023163"/>
    </source>
</evidence>
<organism evidence="7 8">
    <name type="scientific">Pseudoduganella rivuli</name>
    <dbReference type="NCBI Taxonomy" id="2666085"/>
    <lineage>
        <taxon>Bacteria</taxon>
        <taxon>Pseudomonadati</taxon>
        <taxon>Pseudomonadota</taxon>
        <taxon>Betaproteobacteria</taxon>
        <taxon>Burkholderiales</taxon>
        <taxon>Oxalobacteraceae</taxon>
        <taxon>Telluria group</taxon>
        <taxon>Pseudoduganella</taxon>
    </lineage>
</organism>
<gene>
    <name evidence="7" type="ORF">GJ700_09540</name>
</gene>
<dbReference type="SUPFAM" id="SSF46689">
    <property type="entry name" value="Homeodomain-like"/>
    <property type="match status" value="1"/>
</dbReference>
<evidence type="ECO:0000313" key="7">
    <source>
        <dbReference type="EMBL" id="MRV71956.1"/>
    </source>
</evidence>
<evidence type="ECO:0000256" key="2">
    <source>
        <dbReference type="ARBA" id="ARBA00023125"/>
    </source>
</evidence>
<dbReference type="SUPFAM" id="SSF48498">
    <property type="entry name" value="Tetracyclin repressor-like, C-terminal domain"/>
    <property type="match status" value="1"/>
</dbReference>
<accession>A0A7X2LS66</accession>
<dbReference type="PANTHER" id="PTHR30055:SF234">
    <property type="entry name" value="HTH-TYPE TRANSCRIPTIONAL REGULATOR BETI"/>
    <property type="match status" value="1"/>
</dbReference>
<name>A0A7X2LS66_9BURK</name>
<sequence>MTDVTVTPVRKRRPKSEAMAPAAERSTRAQGQRTRTAIIRAARKLLLEGGSLEFSLREVATRAGISISNLQYYFPSRLAVLRAVIEPVIEVYLRDLERALAGDTAPRDTVIALLERGLRDSRSTETAALLWHFISLAAIDDECSRLLDDWYEALTRGVAKLVRAQNPNITQADSLHRATLMIAMVDGLSLQLGAGRRKREYTRGLETKFLTMVDCLLRLDAPKAA</sequence>
<comment type="caution">
    <text evidence="7">The sequence shown here is derived from an EMBL/GenBank/DDBJ whole genome shotgun (WGS) entry which is preliminary data.</text>
</comment>
<dbReference type="InterPro" id="IPR050109">
    <property type="entry name" value="HTH-type_TetR-like_transc_reg"/>
</dbReference>
<keyword evidence="3" id="KW-0804">Transcription</keyword>
<evidence type="ECO:0000313" key="8">
    <source>
        <dbReference type="Proteomes" id="UP000446768"/>
    </source>
</evidence>
<dbReference type="Proteomes" id="UP000446768">
    <property type="component" value="Unassembled WGS sequence"/>
</dbReference>
<feature type="domain" description="HTH tetR-type" evidence="6">
    <location>
        <begin position="32"/>
        <end position="92"/>
    </location>
</feature>
<evidence type="ECO:0000259" key="6">
    <source>
        <dbReference type="PROSITE" id="PS50977"/>
    </source>
</evidence>
<keyword evidence="8" id="KW-1185">Reference proteome</keyword>
<reference evidence="7 8" key="1">
    <citation type="submission" date="2019-11" db="EMBL/GenBank/DDBJ databases">
        <title>Novel species isolated from a subtropical stream in China.</title>
        <authorList>
            <person name="Lu H."/>
        </authorList>
    </citation>
    <scope>NUCLEOTIDE SEQUENCE [LARGE SCALE GENOMIC DNA]</scope>
    <source>
        <strain evidence="7 8">FT92W</strain>
    </source>
</reference>
<dbReference type="Pfam" id="PF00440">
    <property type="entry name" value="TetR_N"/>
    <property type="match status" value="1"/>
</dbReference>
<evidence type="ECO:0000256" key="1">
    <source>
        <dbReference type="ARBA" id="ARBA00023015"/>
    </source>
</evidence>
<dbReference type="Gene3D" id="1.10.357.10">
    <property type="entry name" value="Tetracycline Repressor, domain 2"/>
    <property type="match status" value="1"/>
</dbReference>
<dbReference type="GO" id="GO:0003700">
    <property type="term" value="F:DNA-binding transcription factor activity"/>
    <property type="evidence" value="ECO:0007669"/>
    <property type="project" value="TreeGrafter"/>
</dbReference>
<dbReference type="RefSeq" id="WP_154373045.1">
    <property type="nucleotide sequence ID" value="NZ_WKJJ01000005.1"/>
</dbReference>
<feature type="DNA-binding region" description="H-T-H motif" evidence="4">
    <location>
        <begin position="55"/>
        <end position="74"/>
    </location>
</feature>
<dbReference type="PANTHER" id="PTHR30055">
    <property type="entry name" value="HTH-TYPE TRANSCRIPTIONAL REGULATOR RUTR"/>
    <property type="match status" value="1"/>
</dbReference>
<dbReference type="PROSITE" id="PS50977">
    <property type="entry name" value="HTH_TETR_2"/>
    <property type="match status" value="1"/>
</dbReference>
<evidence type="ECO:0000256" key="4">
    <source>
        <dbReference type="PROSITE-ProRule" id="PRU00335"/>
    </source>
</evidence>
<keyword evidence="2 4" id="KW-0238">DNA-binding</keyword>
<protein>
    <submittedName>
        <fullName evidence="7">TetR family transcriptional regulator</fullName>
    </submittedName>
</protein>
<keyword evidence="1" id="KW-0805">Transcription regulation</keyword>
<evidence type="ECO:0000256" key="5">
    <source>
        <dbReference type="SAM" id="MobiDB-lite"/>
    </source>
</evidence>
<dbReference type="AlphaFoldDB" id="A0A7X2LS66"/>